<reference evidence="3 4" key="1">
    <citation type="submission" date="2016-10" db="EMBL/GenBank/DDBJ databases">
        <authorList>
            <person name="de Groot N.N."/>
        </authorList>
    </citation>
    <scope>NUCLEOTIDE SEQUENCE [LARGE SCALE GENOMIC DNA]</scope>
    <source>
        <strain evidence="3 4">MP1X4</strain>
    </source>
</reference>
<evidence type="ECO:0000313" key="4">
    <source>
        <dbReference type="Proteomes" id="UP000199679"/>
    </source>
</evidence>
<dbReference type="RefSeq" id="WP_091371803.1">
    <property type="nucleotide sequence ID" value="NZ_LT629740.1"/>
</dbReference>
<feature type="signal peptide" evidence="2">
    <location>
        <begin position="1"/>
        <end position="22"/>
    </location>
</feature>
<dbReference type="EMBL" id="LT629740">
    <property type="protein sequence ID" value="SDS88201.1"/>
    <property type="molecule type" value="Genomic_DNA"/>
</dbReference>
<dbReference type="PANTHER" id="PTHR30203">
    <property type="entry name" value="OUTER MEMBRANE CATION EFFLUX PROTEIN"/>
    <property type="match status" value="1"/>
</dbReference>
<dbReference type="PANTHER" id="PTHR30203:SF24">
    <property type="entry name" value="BLR4935 PROTEIN"/>
    <property type="match status" value="1"/>
</dbReference>
<keyword evidence="2" id="KW-0732">Signal</keyword>
<dbReference type="Pfam" id="PF02321">
    <property type="entry name" value="OEP"/>
    <property type="match status" value="1"/>
</dbReference>
<gene>
    <name evidence="3" type="ORF">SAMN05216490_2009</name>
</gene>
<organism evidence="3 4">
    <name type="scientific">Mucilaginibacter mallensis</name>
    <dbReference type="NCBI Taxonomy" id="652787"/>
    <lineage>
        <taxon>Bacteria</taxon>
        <taxon>Pseudomonadati</taxon>
        <taxon>Bacteroidota</taxon>
        <taxon>Sphingobacteriia</taxon>
        <taxon>Sphingobacteriales</taxon>
        <taxon>Sphingobacteriaceae</taxon>
        <taxon>Mucilaginibacter</taxon>
    </lineage>
</organism>
<dbReference type="SUPFAM" id="SSF56954">
    <property type="entry name" value="Outer membrane efflux proteins (OEP)"/>
    <property type="match status" value="1"/>
</dbReference>
<dbReference type="InterPro" id="IPR010131">
    <property type="entry name" value="MdtP/NodT-like"/>
</dbReference>
<dbReference type="Gene3D" id="1.20.1600.10">
    <property type="entry name" value="Outer membrane efflux proteins (OEP)"/>
    <property type="match status" value="1"/>
</dbReference>
<evidence type="ECO:0000256" key="1">
    <source>
        <dbReference type="ARBA" id="ARBA00007613"/>
    </source>
</evidence>
<evidence type="ECO:0000256" key="2">
    <source>
        <dbReference type="SAM" id="SignalP"/>
    </source>
</evidence>
<dbReference type="AlphaFoldDB" id="A0A1H1VUQ8"/>
<feature type="chain" id="PRO_5009263719" evidence="2">
    <location>
        <begin position="23"/>
        <end position="231"/>
    </location>
</feature>
<sequence length="231" mass="25919">MNKIKLLFFLTAFIILYQKASAQESIIPEISDAYVEKLIAAAKANYPHVKVNQGHIKIAEGNIGKAKASYFDAFTFSYIYQPQGVNTLAGANGTSNYSYFNGIQIGIFFNLGTFLEKPYAIRAAKGDLEVANYEQDEYLLQLANNVKKRYYTYIQTVANLKLATQTCQDATNVLTDMKHKFQLGEETYDNYNKAQTNLTVAYQAKITAEANLLIAKSDLEELLGDKLENIK</sequence>
<dbReference type="GO" id="GO:0015562">
    <property type="term" value="F:efflux transmembrane transporter activity"/>
    <property type="evidence" value="ECO:0007669"/>
    <property type="project" value="InterPro"/>
</dbReference>
<name>A0A1H1VUQ8_MUCMA</name>
<keyword evidence="4" id="KW-1185">Reference proteome</keyword>
<protein>
    <submittedName>
        <fullName evidence="3">Outer membrane efflux protein</fullName>
    </submittedName>
</protein>
<comment type="similarity">
    <text evidence="1">Belongs to the outer membrane factor (OMF) (TC 1.B.17) family.</text>
</comment>
<dbReference type="OrthoDB" id="793488at2"/>
<dbReference type="Proteomes" id="UP000199679">
    <property type="component" value="Chromosome I"/>
</dbReference>
<accession>A0A1H1VUQ8</accession>
<evidence type="ECO:0000313" key="3">
    <source>
        <dbReference type="EMBL" id="SDS88201.1"/>
    </source>
</evidence>
<dbReference type="STRING" id="652787.SAMN05216490_2009"/>
<proteinExistence type="inferred from homology"/>
<dbReference type="InterPro" id="IPR003423">
    <property type="entry name" value="OMP_efflux"/>
</dbReference>